<evidence type="ECO:0000259" key="11">
    <source>
        <dbReference type="PROSITE" id="PS51864"/>
    </source>
</evidence>
<accession>A0A0N5BV68</accession>
<comment type="cofactor">
    <cofactor evidence="9">
        <name>Zn(2+)</name>
        <dbReference type="ChEBI" id="CHEBI:29105"/>
    </cofactor>
    <text evidence="9">Binds 1 zinc ion per subunit.</text>
</comment>
<dbReference type="PANTHER" id="PTHR10127:SF802">
    <property type="entry name" value="ZINC METALLOPROTEINASE NAS-10"/>
    <property type="match status" value="1"/>
</dbReference>
<evidence type="ECO:0000256" key="6">
    <source>
        <dbReference type="ARBA" id="ARBA00023049"/>
    </source>
</evidence>
<dbReference type="InterPro" id="IPR000859">
    <property type="entry name" value="CUB_dom"/>
</dbReference>
<evidence type="ECO:0000313" key="12">
    <source>
        <dbReference type="Proteomes" id="UP000046392"/>
    </source>
</evidence>
<dbReference type="PRINTS" id="PR00480">
    <property type="entry name" value="ASTACIN"/>
</dbReference>
<keyword evidence="1" id="KW-0245">EGF-like domain</keyword>
<keyword evidence="6 9" id="KW-0482">Metalloprotease</keyword>
<sequence>MNISSTLKLLFFLYTTISSFFKSDIVNERQRRAFVNYPSLKWKHFPIKYKIDSNLSDTTIISTLKTISSETCISFQQATNFNGDGIHFTLGTSTTTTLGKVLGNKPSMVYITKEHMNSNTIIERLVLRVLGVIYEHNRPNRDRFINVNYQNLKTEYKYLFNKQLKNSVLTYGVNYDFGSRMHFNKSEGSKSNLAAFESKKSVFDYILGRTVKYSFNDIKLLNYHYCSSTCSKVAGIKCYNKGYQSPKNCSKCSCPHFFDGDSCENYKTSTDKSCGSSILTAESTAKTIYFQGPQKCFKRIHASKGKKIHILFLSSNYTNIKPCPIETGLEILYLTDKSVSGPLFCGNVKQKSLTSEDNVILLKFSDNSSNFSIKIGYVAVRRIKISW</sequence>
<feature type="domain" description="Peptidase M12A" evidence="11">
    <location>
        <begin position="33"/>
        <end position="227"/>
    </location>
</feature>
<dbReference type="SUPFAM" id="SSF49854">
    <property type="entry name" value="Spermadhesin, CUB domain"/>
    <property type="match status" value="1"/>
</dbReference>
<dbReference type="Gene3D" id="2.60.120.290">
    <property type="entry name" value="Spermadhesin, CUB domain"/>
    <property type="match status" value="1"/>
</dbReference>
<dbReference type="SMART" id="SM00235">
    <property type="entry name" value="ZnMc"/>
    <property type="match status" value="1"/>
</dbReference>
<evidence type="ECO:0000256" key="3">
    <source>
        <dbReference type="ARBA" id="ARBA00022723"/>
    </source>
</evidence>
<keyword evidence="5 9" id="KW-0862">Zinc</keyword>
<evidence type="ECO:0000256" key="1">
    <source>
        <dbReference type="ARBA" id="ARBA00022536"/>
    </source>
</evidence>
<keyword evidence="9" id="KW-0732">Signal</keyword>
<name>A0A0N5BV68_STREA</name>
<feature type="domain" description="CUB" evidence="10">
    <location>
        <begin position="274"/>
        <end position="384"/>
    </location>
</feature>
<dbReference type="InterPro" id="IPR001506">
    <property type="entry name" value="Peptidase_M12A"/>
</dbReference>
<keyword evidence="4 9" id="KW-0378">Hydrolase</keyword>
<dbReference type="WBParaSite" id="SPAL_0000973300.1">
    <property type="protein sequence ID" value="SPAL_0000973300.1"/>
    <property type="gene ID" value="SPAL_0000973300"/>
</dbReference>
<proteinExistence type="predicted"/>
<dbReference type="GO" id="GO:0006508">
    <property type="term" value="P:proteolysis"/>
    <property type="evidence" value="ECO:0007669"/>
    <property type="project" value="UniProtKB-KW"/>
</dbReference>
<evidence type="ECO:0000256" key="4">
    <source>
        <dbReference type="ARBA" id="ARBA00022801"/>
    </source>
</evidence>
<evidence type="ECO:0000259" key="10">
    <source>
        <dbReference type="PROSITE" id="PS01180"/>
    </source>
</evidence>
<dbReference type="Gene3D" id="3.40.390.10">
    <property type="entry name" value="Collagenase (Catalytic Domain)"/>
    <property type="match status" value="1"/>
</dbReference>
<evidence type="ECO:0000256" key="8">
    <source>
        <dbReference type="PROSITE-ProRule" id="PRU00059"/>
    </source>
</evidence>
<evidence type="ECO:0000313" key="13">
    <source>
        <dbReference type="WBParaSite" id="SPAL_0000973300.1"/>
    </source>
</evidence>
<dbReference type="PROSITE" id="PS51864">
    <property type="entry name" value="ASTACIN"/>
    <property type="match status" value="1"/>
</dbReference>
<keyword evidence="7" id="KW-1015">Disulfide bond</keyword>
<dbReference type="GO" id="GO:0008270">
    <property type="term" value="F:zinc ion binding"/>
    <property type="evidence" value="ECO:0007669"/>
    <property type="project" value="InterPro"/>
</dbReference>
<dbReference type="PROSITE" id="PS01180">
    <property type="entry name" value="CUB"/>
    <property type="match status" value="1"/>
</dbReference>
<keyword evidence="12" id="KW-1185">Reference proteome</keyword>
<dbReference type="Pfam" id="PF01400">
    <property type="entry name" value="Astacin"/>
    <property type="match status" value="1"/>
</dbReference>
<keyword evidence="3 9" id="KW-0479">Metal-binding</keyword>
<protein>
    <recommendedName>
        <fullName evidence="9">Metalloendopeptidase</fullName>
        <ecNumber evidence="9">3.4.24.-</ecNumber>
    </recommendedName>
</protein>
<dbReference type="Proteomes" id="UP000046392">
    <property type="component" value="Unplaced"/>
</dbReference>
<evidence type="ECO:0000256" key="2">
    <source>
        <dbReference type="ARBA" id="ARBA00022670"/>
    </source>
</evidence>
<comment type="caution">
    <text evidence="8">Lacks conserved residue(s) required for the propagation of feature annotation.</text>
</comment>
<evidence type="ECO:0000256" key="9">
    <source>
        <dbReference type="RuleBase" id="RU361183"/>
    </source>
</evidence>
<dbReference type="InterPro" id="IPR024079">
    <property type="entry name" value="MetalloPept_cat_dom_sf"/>
</dbReference>
<dbReference type="InterPro" id="IPR035914">
    <property type="entry name" value="Sperma_CUB_dom_sf"/>
</dbReference>
<dbReference type="SUPFAM" id="SSF55486">
    <property type="entry name" value="Metalloproteases ('zincins'), catalytic domain"/>
    <property type="match status" value="1"/>
</dbReference>
<dbReference type="EC" id="3.4.24.-" evidence="9"/>
<evidence type="ECO:0000256" key="7">
    <source>
        <dbReference type="ARBA" id="ARBA00023157"/>
    </source>
</evidence>
<dbReference type="InterPro" id="IPR006026">
    <property type="entry name" value="Peptidase_Metallo"/>
</dbReference>
<organism evidence="12 13">
    <name type="scientific">Strongyloides papillosus</name>
    <name type="common">Intestinal threadworm</name>
    <dbReference type="NCBI Taxonomy" id="174720"/>
    <lineage>
        <taxon>Eukaryota</taxon>
        <taxon>Metazoa</taxon>
        <taxon>Ecdysozoa</taxon>
        <taxon>Nematoda</taxon>
        <taxon>Chromadorea</taxon>
        <taxon>Rhabditida</taxon>
        <taxon>Tylenchina</taxon>
        <taxon>Panagrolaimomorpha</taxon>
        <taxon>Strongyloidoidea</taxon>
        <taxon>Strongyloididae</taxon>
        <taxon>Strongyloides</taxon>
    </lineage>
</organism>
<feature type="signal peptide" evidence="9">
    <location>
        <begin position="1"/>
        <end position="19"/>
    </location>
</feature>
<keyword evidence="2 9" id="KW-0645">Protease</keyword>
<feature type="chain" id="PRO_5005733533" description="Metalloendopeptidase" evidence="9">
    <location>
        <begin position="20"/>
        <end position="387"/>
    </location>
</feature>
<evidence type="ECO:0000256" key="5">
    <source>
        <dbReference type="ARBA" id="ARBA00022833"/>
    </source>
</evidence>
<dbReference type="GO" id="GO:0004222">
    <property type="term" value="F:metalloendopeptidase activity"/>
    <property type="evidence" value="ECO:0007669"/>
    <property type="project" value="UniProtKB-UniRule"/>
</dbReference>
<reference evidence="13" key="1">
    <citation type="submission" date="2017-02" db="UniProtKB">
        <authorList>
            <consortium name="WormBaseParasite"/>
        </authorList>
    </citation>
    <scope>IDENTIFICATION</scope>
</reference>
<dbReference type="AlphaFoldDB" id="A0A0N5BV68"/>
<dbReference type="PANTHER" id="PTHR10127">
    <property type="entry name" value="DISCOIDIN, CUB, EGF, LAMININ , AND ZINC METALLOPROTEASE DOMAIN CONTAINING"/>
    <property type="match status" value="1"/>
</dbReference>